<dbReference type="NCBIfam" id="TIGR01409">
    <property type="entry name" value="TAT_signal_seq"/>
    <property type="match status" value="1"/>
</dbReference>
<geneLocation type="plasmid" evidence="4 5">
    <name>pFA1</name>
</geneLocation>
<name>A0AAU9CWL6_9BACT</name>
<dbReference type="PANTHER" id="PTHR45953">
    <property type="entry name" value="IDURONATE 2-SULFATASE"/>
    <property type="match status" value="1"/>
</dbReference>
<dbReference type="InterPro" id="IPR019546">
    <property type="entry name" value="TAT_signal_bac_arc"/>
</dbReference>
<dbReference type="Gene3D" id="3.40.720.10">
    <property type="entry name" value="Alkaline Phosphatase, subunit A"/>
    <property type="match status" value="1"/>
</dbReference>
<dbReference type="InterPro" id="IPR017850">
    <property type="entry name" value="Alkaline_phosphatase_core_sf"/>
</dbReference>
<dbReference type="Pfam" id="PF00884">
    <property type="entry name" value="Sulfatase"/>
    <property type="match status" value="1"/>
</dbReference>
<organism evidence="4 5">
    <name type="scientific">Fulvitalea axinellae</name>
    <dbReference type="NCBI Taxonomy" id="1182444"/>
    <lineage>
        <taxon>Bacteria</taxon>
        <taxon>Pseudomonadati</taxon>
        <taxon>Bacteroidota</taxon>
        <taxon>Cytophagia</taxon>
        <taxon>Cytophagales</taxon>
        <taxon>Persicobacteraceae</taxon>
        <taxon>Fulvitalea</taxon>
    </lineage>
</organism>
<keyword evidence="5" id="KW-1185">Reference proteome</keyword>
<feature type="domain" description="Sulfatase N-terminal" evidence="3">
    <location>
        <begin position="34"/>
        <end position="351"/>
    </location>
</feature>
<evidence type="ECO:0000256" key="1">
    <source>
        <dbReference type="ARBA" id="ARBA00022723"/>
    </source>
</evidence>
<evidence type="ECO:0000313" key="4">
    <source>
        <dbReference type="EMBL" id="BDD11432.1"/>
    </source>
</evidence>
<dbReference type="GO" id="GO:0005737">
    <property type="term" value="C:cytoplasm"/>
    <property type="evidence" value="ECO:0007669"/>
    <property type="project" value="TreeGrafter"/>
</dbReference>
<dbReference type="GO" id="GO:0008484">
    <property type="term" value="F:sulfuric ester hydrolase activity"/>
    <property type="evidence" value="ECO:0007669"/>
    <property type="project" value="TreeGrafter"/>
</dbReference>
<evidence type="ECO:0000313" key="5">
    <source>
        <dbReference type="Proteomes" id="UP001348817"/>
    </source>
</evidence>
<dbReference type="InterPro" id="IPR000917">
    <property type="entry name" value="Sulfatase_N"/>
</dbReference>
<gene>
    <name evidence="4" type="ORF">FUAX_38640</name>
</gene>
<keyword evidence="2" id="KW-0378">Hydrolase</keyword>
<dbReference type="PANTHER" id="PTHR45953:SF1">
    <property type="entry name" value="IDURONATE 2-SULFATASE"/>
    <property type="match status" value="1"/>
</dbReference>
<protein>
    <submittedName>
        <fullName evidence="4">Sulfatase</fullName>
    </submittedName>
</protein>
<sequence>MNRRDFLKISAAGSAALGTSPLIGAPSIGKKSKPNILYIFTDQQHINTISAFGNRWLNTPSLDFLASKSTSFEESYCSNPVCGPCRGSIFTGRTPSSAGVYRNGAGIHKSVPNMGQWFRQESDYETFYIGKWHLPGYYTDKIPGFKTLNTGWGGQGTISDTAKSMAAEAFLNNYSGKKPFLLPVSFMQPHDVCEWLRINMKAHSELPYTVPEDQLPELPENFKANIGEPELLKNRRSKNEPAQGGWSERHWRYYLWSYYRQVEMVDAEIGRILNALYTSDRWKDTLVIFNSDHGEGLAHHATVRKSTPYDETCKIPFMASLPGEIPEGKVNSTDLVSCLDLMPTLCDFAGIKSPEKLDGANLRPLLQGKAAPEREFVPIEIEDNLGHVIRTKDFKYVAYKADRNEMLFDMRNDPGEKKNLISDSRYGADISALRKLHGQWLRDRELAPNVPEANRWNVK</sequence>
<keyword evidence="4" id="KW-0614">Plasmid</keyword>
<dbReference type="RefSeq" id="WP_338394928.1">
    <property type="nucleotide sequence ID" value="NZ_AP025315.1"/>
</dbReference>
<dbReference type="GO" id="GO:0046872">
    <property type="term" value="F:metal ion binding"/>
    <property type="evidence" value="ECO:0007669"/>
    <property type="project" value="UniProtKB-KW"/>
</dbReference>
<dbReference type="AlphaFoldDB" id="A0AAU9CWL6"/>
<keyword evidence="1" id="KW-0479">Metal-binding</keyword>
<evidence type="ECO:0000259" key="3">
    <source>
        <dbReference type="Pfam" id="PF00884"/>
    </source>
</evidence>
<dbReference type="EMBL" id="AP025315">
    <property type="protein sequence ID" value="BDD11432.1"/>
    <property type="molecule type" value="Genomic_DNA"/>
</dbReference>
<dbReference type="SUPFAM" id="SSF53649">
    <property type="entry name" value="Alkaline phosphatase-like"/>
    <property type="match status" value="1"/>
</dbReference>
<proteinExistence type="predicted"/>
<dbReference type="Proteomes" id="UP001348817">
    <property type="component" value="Plasmid pFA1"/>
</dbReference>
<evidence type="ECO:0000256" key="2">
    <source>
        <dbReference type="ARBA" id="ARBA00022801"/>
    </source>
</evidence>
<accession>A0AAU9CWL6</accession>
<dbReference type="KEGG" id="fax:FUAX_38640"/>
<dbReference type="Pfam" id="PF10518">
    <property type="entry name" value="TAT_signal"/>
    <property type="match status" value="1"/>
</dbReference>
<reference evidence="4 5" key="1">
    <citation type="submission" date="2021-12" db="EMBL/GenBank/DDBJ databases">
        <title>Genome sequencing of bacteria with rrn-lacking chromosome and rrn-plasmid.</title>
        <authorList>
            <person name="Anda M."/>
            <person name="Iwasaki W."/>
        </authorList>
    </citation>
    <scope>NUCLEOTIDE SEQUENCE [LARGE SCALE GENOMIC DNA]</scope>
    <source>
        <strain evidence="4 5">DSM 100852</strain>
        <plasmid evidence="4 5">pFA1</plasmid>
    </source>
</reference>